<organism evidence="1 2">
    <name type="scientific">Acaulospora colombiana</name>
    <dbReference type="NCBI Taxonomy" id="27376"/>
    <lineage>
        <taxon>Eukaryota</taxon>
        <taxon>Fungi</taxon>
        <taxon>Fungi incertae sedis</taxon>
        <taxon>Mucoromycota</taxon>
        <taxon>Glomeromycotina</taxon>
        <taxon>Glomeromycetes</taxon>
        <taxon>Diversisporales</taxon>
        <taxon>Acaulosporaceae</taxon>
        <taxon>Acaulospora</taxon>
    </lineage>
</organism>
<evidence type="ECO:0000313" key="1">
    <source>
        <dbReference type="EMBL" id="CAG8468178.1"/>
    </source>
</evidence>
<evidence type="ECO:0000313" key="2">
    <source>
        <dbReference type="Proteomes" id="UP000789525"/>
    </source>
</evidence>
<comment type="caution">
    <text evidence="1">The sequence shown here is derived from an EMBL/GenBank/DDBJ whole genome shotgun (WGS) entry which is preliminary data.</text>
</comment>
<sequence>MANALPNKVSQFSGEVLRIEHSSLQHQMYRSSGGLPNEIPKHHLWSATQQINNSVEEVLGETMIPLKQQ</sequence>
<proteinExistence type="predicted"/>
<dbReference type="Proteomes" id="UP000789525">
    <property type="component" value="Unassembled WGS sequence"/>
</dbReference>
<reference evidence="1" key="1">
    <citation type="submission" date="2021-06" db="EMBL/GenBank/DDBJ databases">
        <authorList>
            <person name="Kallberg Y."/>
            <person name="Tangrot J."/>
            <person name="Rosling A."/>
        </authorList>
    </citation>
    <scope>NUCLEOTIDE SEQUENCE</scope>
    <source>
        <strain evidence="1">CL356</strain>
    </source>
</reference>
<protein>
    <submittedName>
        <fullName evidence="1">7910_t:CDS:1</fullName>
    </submittedName>
</protein>
<name>A0ACA9KEX0_9GLOM</name>
<keyword evidence="2" id="KW-1185">Reference proteome</keyword>
<accession>A0ACA9KEX0</accession>
<dbReference type="EMBL" id="CAJVPT010001742">
    <property type="protein sequence ID" value="CAG8468178.1"/>
    <property type="molecule type" value="Genomic_DNA"/>
</dbReference>
<gene>
    <name evidence="1" type="ORF">ACOLOM_LOCUS1473</name>
</gene>